<evidence type="ECO:0000259" key="1">
    <source>
        <dbReference type="Pfam" id="PF18648"/>
    </source>
</evidence>
<reference evidence="2 3" key="1">
    <citation type="submission" date="2018-01" db="EMBL/GenBank/DDBJ databases">
        <title>Harnessing the power of phylogenomics to disentangle the directionality and signatures of interkingdom host jumping in the parasitic fungal genus Tolypocladium.</title>
        <authorList>
            <person name="Quandt C.A."/>
            <person name="Patterson W."/>
            <person name="Spatafora J.W."/>
        </authorList>
    </citation>
    <scope>NUCLEOTIDE SEQUENCE [LARGE SCALE GENOMIC DNA]</scope>
    <source>
        <strain evidence="2 3">NRBC 100945</strain>
    </source>
</reference>
<feature type="domain" description="Tse2 ADP-ribosyltransferase toxin" evidence="1">
    <location>
        <begin position="41"/>
        <end position="184"/>
    </location>
</feature>
<sequence>MNCRPFAMFGRVSGFVLSRRQPPSLLQRQFSAKAIYSSFPATLHYYCRRRSSALFDHTENDSRPDDIFDEGVTMDRNGLVYPAVDVTSVSNGAVMFPNTFMMQELVRSYFDEVLDREDEGKQVDTPFIYTIPKGTPVPSHLILINDCISRFSLQPSRGMLLEDLNRFLDEFYVKYARKETTEKWLDAHPFQGAVSDDADAIWMAE</sequence>
<dbReference type="Pfam" id="PF18648">
    <property type="entry name" value="ADPRTs_Tse2"/>
    <property type="match status" value="1"/>
</dbReference>
<evidence type="ECO:0000313" key="3">
    <source>
        <dbReference type="Proteomes" id="UP000237481"/>
    </source>
</evidence>
<dbReference type="OrthoDB" id="10266325at2759"/>
<dbReference type="AlphaFoldDB" id="A0A2S4L3R3"/>
<comment type="caution">
    <text evidence="2">The sequence shown here is derived from an EMBL/GenBank/DDBJ whole genome shotgun (WGS) entry which is preliminary data.</text>
</comment>
<dbReference type="EMBL" id="PKSG01000277">
    <property type="protein sequence ID" value="POR37079.1"/>
    <property type="molecule type" value="Genomic_DNA"/>
</dbReference>
<dbReference type="InterPro" id="IPR041018">
    <property type="entry name" value="ADPRTs_Tse2"/>
</dbReference>
<evidence type="ECO:0000313" key="2">
    <source>
        <dbReference type="EMBL" id="POR37079.1"/>
    </source>
</evidence>
<accession>A0A2S4L3R3</accession>
<gene>
    <name evidence="2" type="ORF">TPAR_02727</name>
</gene>
<organism evidence="2 3">
    <name type="scientific">Tolypocladium paradoxum</name>
    <dbReference type="NCBI Taxonomy" id="94208"/>
    <lineage>
        <taxon>Eukaryota</taxon>
        <taxon>Fungi</taxon>
        <taxon>Dikarya</taxon>
        <taxon>Ascomycota</taxon>
        <taxon>Pezizomycotina</taxon>
        <taxon>Sordariomycetes</taxon>
        <taxon>Hypocreomycetidae</taxon>
        <taxon>Hypocreales</taxon>
        <taxon>Ophiocordycipitaceae</taxon>
        <taxon>Tolypocladium</taxon>
    </lineage>
</organism>
<keyword evidence="3" id="KW-1185">Reference proteome</keyword>
<proteinExistence type="predicted"/>
<dbReference type="Proteomes" id="UP000237481">
    <property type="component" value="Unassembled WGS sequence"/>
</dbReference>
<protein>
    <recommendedName>
        <fullName evidence="1">Tse2 ADP-ribosyltransferase toxin domain-containing protein</fullName>
    </recommendedName>
</protein>
<name>A0A2S4L3R3_9HYPO</name>